<feature type="region of interest" description="Disordered" evidence="3">
    <location>
        <begin position="260"/>
        <end position="290"/>
    </location>
</feature>
<feature type="domain" description="ANTAR" evidence="4">
    <location>
        <begin position="197"/>
        <end position="253"/>
    </location>
</feature>
<evidence type="ECO:0000313" key="5">
    <source>
        <dbReference type="EMBL" id="TCC25545.1"/>
    </source>
</evidence>
<comment type="caution">
    <text evidence="5">The sequence shown here is derived from an EMBL/GenBank/DDBJ whole genome shotgun (WGS) entry which is preliminary data.</text>
</comment>
<sequence length="290" mass="30373">MSNTATIRPLEWTIRPAAVRQWTDWVDHDRSARVWGAIRAVADGDGTAPSLQHAVSACVQALSATGAGLAMTRNGDLLEPLLSTAPEMGELDELQFELGEGPSGDAVAVGTPVFEADLAGVEAGRRWPAFAAAGADRGVRGAFAFPVAAGAAKIGVLTVYRKEPGSLRDSQVLDALVFADAIFVLALDHRQGVSADLDEVIEIAFTARRAEVHQAAGRLASQHGISVTDALARLRAHAYTDGVSLHHVATDVMEGRLQLDQDVAPGGDPPGGGPAATDPEHLEKEQEEDG</sequence>
<organism evidence="5 6">
    <name type="scientific">Kribbella speibonae</name>
    <dbReference type="NCBI Taxonomy" id="1572660"/>
    <lineage>
        <taxon>Bacteria</taxon>
        <taxon>Bacillati</taxon>
        <taxon>Actinomycetota</taxon>
        <taxon>Actinomycetes</taxon>
        <taxon>Propionibacteriales</taxon>
        <taxon>Kribbellaceae</taxon>
        <taxon>Kribbella</taxon>
    </lineage>
</organism>
<dbReference type="EMBL" id="SJJY01000002">
    <property type="protein sequence ID" value="TCC25545.1"/>
    <property type="molecule type" value="Genomic_DNA"/>
</dbReference>
<dbReference type="Pfam" id="PF03861">
    <property type="entry name" value="ANTAR"/>
    <property type="match status" value="1"/>
</dbReference>
<evidence type="ECO:0000256" key="1">
    <source>
        <dbReference type="ARBA" id="ARBA00023015"/>
    </source>
</evidence>
<dbReference type="SUPFAM" id="SSF55781">
    <property type="entry name" value="GAF domain-like"/>
    <property type="match status" value="1"/>
</dbReference>
<evidence type="ECO:0000256" key="3">
    <source>
        <dbReference type="SAM" id="MobiDB-lite"/>
    </source>
</evidence>
<protein>
    <submittedName>
        <fullName evidence="5">ANTAR domain-containing protein</fullName>
    </submittedName>
</protein>
<evidence type="ECO:0000313" key="6">
    <source>
        <dbReference type="Proteomes" id="UP000292385"/>
    </source>
</evidence>
<dbReference type="Gene3D" id="3.30.450.40">
    <property type="match status" value="1"/>
</dbReference>
<dbReference type="InterPro" id="IPR029016">
    <property type="entry name" value="GAF-like_dom_sf"/>
</dbReference>
<keyword evidence="2" id="KW-0804">Transcription</keyword>
<dbReference type="Gene3D" id="1.10.10.10">
    <property type="entry name" value="Winged helix-like DNA-binding domain superfamily/Winged helix DNA-binding domain"/>
    <property type="match status" value="1"/>
</dbReference>
<gene>
    <name evidence="5" type="ORF">E0H58_15600</name>
</gene>
<dbReference type="Proteomes" id="UP000292385">
    <property type="component" value="Unassembled WGS sequence"/>
</dbReference>
<dbReference type="SMART" id="SM01012">
    <property type="entry name" value="ANTAR"/>
    <property type="match status" value="1"/>
</dbReference>
<name>A0ABY2AC73_9ACTN</name>
<dbReference type="InterPro" id="IPR005561">
    <property type="entry name" value="ANTAR"/>
</dbReference>
<accession>A0ABY2AC73</accession>
<dbReference type="InterPro" id="IPR036388">
    <property type="entry name" value="WH-like_DNA-bd_sf"/>
</dbReference>
<keyword evidence="6" id="KW-1185">Reference proteome</keyword>
<evidence type="ECO:0000259" key="4">
    <source>
        <dbReference type="SMART" id="SM01012"/>
    </source>
</evidence>
<evidence type="ECO:0000256" key="2">
    <source>
        <dbReference type="ARBA" id="ARBA00023163"/>
    </source>
</evidence>
<keyword evidence="1" id="KW-0805">Transcription regulation</keyword>
<proteinExistence type="predicted"/>
<reference evidence="5 6" key="1">
    <citation type="submission" date="2019-02" db="EMBL/GenBank/DDBJ databases">
        <title>Kribbella capetownensis sp. nov. and Kribbella speibonae sp. nov., isolated from soil.</title>
        <authorList>
            <person name="Curtis S.M."/>
            <person name="Norton I."/>
            <person name="Everest G.J."/>
            <person name="Meyers P.R."/>
        </authorList>
    </citation>
    <scope>NUCLEOTIDE SEQUENCE [LARGE SCALE GENOMIC DNA]</scope>
    <source>
        <strain evidence="5 6">SK5</strain>
    </source>
</reference>